<proteinExistence type="predicted"/>
<evidence type="ECO:0000313" key="2">
    <source>
        <dbReference type="EMBL" id="KAG8187641.1"/>
    </source>
</evidence>
<keyword evidence="3" id="KW-1185">Reference proteome</keyword>
<comment type="caution">
    <text evidence="2">The sequence shown here is derived from an EMBL/GenBank/DDBJ whole genome shotgun (WGS) entry which is preliminary data.</text>
</comment>
<accession>A0AAV6UTG3</accession>
<dbReference type="EMBL" id="JAFNEN010000264">
    <property type="protein sequence ID" value="KAG8187641.1"/>
    <property type="molecule type" value="Genomic_DNA"/>
</dbReference>
<evidence type="ECO:0000256" key="1">
    <source>
        <dbReference type="SAM" id="MobiDB-lite"/>
    </source>
</evidence>
<feature type="region of interest" description="Disordered" evidence="1">
    <location>
        <begin position="31"/>
        <end position="61"/>
    </location>
</feature>
<evidence type="ECO:0000313" key="3">
    <source>
        <dbReference type="Proteomes" id="UP000827092"/>
    </source>
</evidence>
<protein>
    <submittedName>
        <fullName evidence="2">Uncharacterized protein</fullName>
    </submittedName>
</protein>
<name>A0AAV6UTG3_9ARAC</name>
<reference evidence="2 3" key="1">
    <citation type="journal article" date="2022" name="Nat. Ecol. Evol.">
        <title>A masculinizing supergene underlies an exaggerated male reproductive morph in a spider.</title>
        <authorList>
            <person name="Hendrickx F."/>
            <person name="De Corte Z."/>
            <person name="Sonet G."/>
            <person name="Van Belleghem S.M."/>
            <person name="Kostlbacher S."/>
            <person name="Vangestel C."/>
        </authorList>
    </citation>
    <scope>NUCLEOTIDE SEQUENCE [LARGE SCALE GENOMIC DNA]</scope>
    <source>
        <strain evidence="2">W744_W776</strain>
    </source>
</reference>
<sequence>MSYRYGTSCSQRISCSRESLESVPLDGSAKHVLRRNGSGNRRIRHRYGLGPRRDNRRISRRVSLSDAIKDEDRKLPGWDG</sequence>
<dbReference type="AlphaFoldDB" id="A0AAV6UTG3"/>
<gene>
    <name evidence="2" type="ORF">JTE90_005495</name>
</gene>
<dbReference type="Proteomes" id="UP000827092">
    <property type="component" value="Unassembled WGS sequence"/>
</dbReference>
<organism evidence="2 3">
    <name type="scientific">Oedothorax gibbosus</name>
    <dbReference type="NCBI Taxonomy" id="931172"/>
    <lineage>
        <taxon>Eukaryota</taxon>
        <taxon>Metazoa</taxon>
        <taxon>Ecdysozoa</taxon>
        <taxon>Arthropoda</taxon>
        <taxon>Chelicerata</taxon>
        <taxon>Arachnida</taxon>
        <taxon>Araneae</taxon>
        <taxon>Araneomorphae</taxon>
        <taxon>Entelegynae</taxon>
        <taxon>Araneoidea</taxon>
        <taxon>Linyphiidae</taxon>
        <taxon>Erigoninae</taxon>
        <taxon>Oedothorax</taxon>
    </lineage>
</organism>